<evidence type="ECO:0000313" key="7">
    <source>
        <dbReference type="Proteomes" id="UP000297564"/>
    </source>
</evidence>
<dbReference type="GO" id="GO:0005576">
    <property type="term" value="C:extracellular region"/>
    <property type="evidence" value="ECO:0007669"/>
    <property type="project" value="TreeGrafter"/>
</dbReference>
<dbReference type="InterPro" id="IPR001638">
    <property type="entry name" value="Solute-binding_3/MltF_N"/>
</dbReference>
<dbReference type="OrthoDB" id="7240770at2"/>
<evidence type="ECO:0000256" key="3">
    <source>
        <dbReference type="ARBA" id="ARBA00022729"/>
    </source>
</evidence>
<evidence type="ECO:0000313" key="6">
    <source>
        <dbReference type="EMBL" id="TFY99711.1"/>
    </source>
</evidence>
<dbReference type="GO" id="GO:0006865">
    <property type="term" value="P:amino acid transport"/>
    <property type="evidence" value="ECO:0007669"/>
    <property type="project" value="TreeGrafter"/>
</dbReference>
<sequence>MSFHSKVRLLRSLWIAACCALAPGLAMAQDVLQRIATRNQVNVGYSENSPPFSFLADGSPAGYSVELCTQVIAEHLRQTLGIPALRVNLLPVSQDQLARFVGGGSVDLMCASVSDTPQRRASMHFSAPIFVAAVKLLVLGEDGPRRLADLKGATVAVLGRTTAEAAVQRASDRHGLDLRLSRVVSTDAALAQLRLRQAQAWARDELLLLGSVAKEADRQRFTLLPEVLSTEPIAIAMPRDDRLQRAVDEALAQSIRSGRLQALYDAWFVHPNAVTPTGFKMPLSGELKAELDRRK</sequence>
<feature type="signal peptide" evidence="4">
    <location>
        <begin position="1"/>
        <end position="28"/>
    </location>
</feature>
<name>A0A4Z0BLS6_9BURK</name>
<evidence type="ECO:0000256" key="4">
    <source>
        <dbReference type="SAM" id="SignalP"/>
    </source>
</evidence>
<dbReference type="PANTHER" id="PTHR30085:SF6">
    <property type="entry name" value="ABC TRANSPORTER GLUTAMINE-BINDING PROTEIN GLNH"/>
    <property type="match status" value="1"/>
</dbReference>
<comment type="caution">
    <text evidence="6">The sequence shown here is derived from an EMBL/GenBank/DDBJ whole genome shotgun (WGS) entry which is preliminary data.</text>
</comment>
<dbReference type="EMBL" id="SMLL01000004">
    <property type="protein sequence ID" value="TFY99711.1"/>
    <property type="molecule type" value="Genomic_DNA"/>
</dbReference>
<dbReference type="Proteomes" id="UP000297564">
    <property type="component" value="Unassembled WGS sequence"/>
</dbReference>
<feature type="domain" description="Solute-binding protein family 3/N-terminal" evidence="5">
    <location>
        <begin position="40"/>
        <end position="271"/>
    </location>
</feature>
<dbReference type="InterPro" id="IPR051455">
    <property type="entry name" value="Bact_solute-bind_prot3"/>
</dbReference>
<accession>A0A4Z0BLS6</accession>
<evidence type="ECO:0000256" key="2">
    <source>
        <dbReference type="ARBA" id="ARBA00022448"/>
    </source>
</evidence>
<dbReference type="AlphaFoldDB" id="A0A4Z0BLS6"/>
<organism evidence="6 7">
    <name type="scientific">Ramlibacter rhizophilus</name>
    <dbReference type="NCBI Taxonomy" id="1781167"/>
    <lineage>
        <taxon>Bacteria</taxon>
        <taxon>Pseudomonadati</taxon>
        <taxon>Pseudomonadota</taxon>
        <taxon>Betaproteobacteria</taxon>
        <taxon>Burkholderiales</taxon>
        <taxon>Comamonadaceae</taxon>
        <taxon>Ramlibacter</taxon>
    </lineage>
</organism>
<evidence type="ECO:0000259" key="5">
    <source>
        <dbReference type="SMART" id="SM00062"/>
    </source>
</evidence>
<dbReference type="RefSeq" id="WP_135285254.1">
    <property type="nucleotide sequence ID" value="NZ_SMLL01000004.1"/>
</dbReference>
<dbReference type="CDD" id="cd13688">
    <property type="entry name" value="PBP2_GltI_DEBP"/>
    <property type="match status" value="1"/>
</dbReference>
<dbReference type="PANTHER" id="PTHR30085">
    <property type="entry name" value="AMINO ACID ABC TRANSPORTER PERMEASE"/>
    <property type="match status" value="1"/>
</dbReference>
<dbReference type="SUPFAM" id="SSF53850">
    <property type="entry name" value="Periplasmic binding protein-like II"/>
    <property type="match status" value="1"/>
</dbReference>
<comment type="similarity">
    <text evidence="1">Belongs to the bacterial solute-binding protein 3 family.</text>
</comment>
<dbReference type="SMART" id="SM00062">
    <property type="entry name" value="PBPb"/>
    <property type="match status" value="1"/>
</dbReference>
<dbReference type="Gene3D" id="3.40.190.10">
    <property type="entry name" value="Periplasmic binding protein-like II"/>
    <property type="match status" value="2"/>
</dbReference>
<reference evidence="6 7" key="1">
    <citation type="submission" date="2019-03" db="EMBL/GenBank/DDBJ databases">
        <title>Ramlibacter rhizophilus CCTCC AB2015357, whole genome shotgun sequence.</title>
        <authorList>
            <person name="Zhang X."/>
            <person name="Feng G."/>
            <person name="Zhu H."/>
        </authorList>
    </citation>
    <scope>NUCLEOTIDE SEQUENCE [LARGE SCALE GENOMIC DNA]</scope>
    <source>
        <strain evidence="6 7">CCTCC AB2015357</strain>
    </source>
</reference>
<keyword evidence="3 4" id="KW-0732">Signal</keyword>
<proteinExistence type="inferred from homology"/>
<protein>
    <submittedName>
        <fullName evidence="6">Amino acid ABC transporter substrate-binding protein</fullName>
    </submittedName>
</protein>
<evidence type="ECO:0000256" key="1">
    <source>
        <dbReference type="ARBA" id="ARBA00010333"/>
    </source>
</evidence>
<keyword evidence="2" id="KW-0813">Transport</keyword>
<keyword evidence="7" id="KW-1185">Reference proteome</keyword>
<dbReference type="Pfam" id="PF00497">
    <property type="entry name" value="SBP_bac_3"/>
    <property type="match status" value="1"/>
</dbReference>
<dbReference type="GO" id="GO:0030288">
    <property type="term" value="C:outer membrane-bounded periplasmic space"/>
    <property type="evidence" value="ECO:0007669"/>
    <property type="project" value="TreeGrafter"/>
</dbReference>
<gene>
    <name evidence="6" type="ORF">EZ242_11240</name>
</gene>
<feature type="chain" id="PRO_5021283390" evidence="4">
    <location>
        <begin position="29"/>
        <end position="295"/>
    </location>
</feature>